<dbReference type="PROSITE" id="PS52035">
    <property type="entry name" value="PEPTIDASE_M14"/>
    <property type="match status" value="1"/>
</dbReference>
<accession>A0ABV5CA49</accession>
<dbReference type="PANTHER" id="PTHR11705:SF143">
    <property type="entry name" value="SLL0236 PROTEIN"/>
    <property type="match status" value="1"/>
</dbReference>
<comment type="cofactor">
    <cofactor evidence="1">
        <name>Zn(2+)</name>
        <dbReference type="ChEBI" id="CHEBI:29105"/>
    </cofactor>
</comment>
<dbReference type="SUPFAM" id="SSF53187">
    <property type="entry name" value="Zn-dependent exopeptidases"/>
    <property type="match status" value="1"/>
</dbReference>
<proteinExistence type="inferred from homology"/>
<dbReference type="GO" id="GO:0004180">
    <property type="term" value="F:carboxypeptidase activity"/>
    <property type="evidence" value="ECO:0007669"/>
    <property type="project" value="UniProtKB-KW"/>
</dbReference>
<reference evidence="9 10" key="1">
    <citation type="submission" date="2024-04" db="EMBL/GenBank/DDBJ databases">
        <title>Albibacterium profundi sp. nov., isolated from sediment of the Challenger Deep of Mariana Trench.</title>
        <authorList>
            <person name="Wang Y."/>
        </authorList>
    </citation>
    <scope>NUCLEOTIDE SEQUENCE [LARGE SCALE GENOMIC DNA]</scope>
    <source>
        <strain evidence="9 10">RHL897</strain>
    </source>
</reference>
<evidence type="ECO:0000313" key="10">
    <source>
        <dbReference type="Proteomes" id="UP001580928"/>
    </source>
</evidence>
<dbReference type="InterPro" id="IPR000834">
    <property type="entry name" value="Peptidase_M14"/>
</dbReference>
<dbReference type="RefSeq" id="WP_375555992.1">
    <property type="nucleotide sequence ID" value="NZ_JBBVGT010000001.1"/>
</dbReference>
<keyword evidence="10" id="KW-1185">Reference proteome</keyword>
<dbReference type="Proteomes" id="UP001580928">
    <property type="component" value="Unassembled WGS sequence"/>
</dbReference>
<dbReference type="EMBL" id="JBBVGT010000001">
    <property type="protein sequence ID" value="MFB5944411.1"/>
    <property type="molecule type" value="Genomic_DNA"/>
</dbReference>
<evidence type="ECO:0000256" key="4">
    <source>
        <dbReference type="ARBA" id="ARBA00022801"/>
    </source>
</evidence>
<keyword evidence="9" id="KW-0121">Carboxypeptidase</keyword>
<gene>
    <name evidence="9" type="ORF">WKR92_01055</name>
</gene>
<keyword evidence="6" id="KW-0482">Metalloprotease</keyword>
<evidence type="ECO:0000256" key="7">
    <source>
        <dbReference type="PROSITE-ProRule" id="PRU01379"/>
    </source>
</evidence>
<feature type="domain" description="Peptidase M14" evidence="8">
    <location>
        <begin position="91"/>
        <end position="335"/>
    </location>
</feature>
<comment type="caution">
    <text evidence="9">The sequence shown here is derived from an EMBL/GenBank/DDBJ whole genome shotgun (WGS) entry which is preliminary data.</text>
</comment>
<name>A0ABV5CA49_9SPHI</name>
<sequence length="534" mass="60433">MKITGLSKVLVAEGYSSTEINHHSSKTNTSIMKSLYLFIVITILTTCMSCQNSNPSNQSNNQNDSSNAMPADTAMLAAAYDQYKEESITKKRFKHADLEPLLHKLTANPQFKLHRLGQSVQKRNIYQLEYGSGPKKVMLWSQMHGDESTATMALLDIFNFLAGQDDGFDTVRNLIRENTHLYFIPMLNPDGAEIFNRRNAMAIDINRDARSGTTPEGKILIEAAKTVQPEYGFNLHDQQPYYSAGYSKTPATISFLAPAYNYERDTNEVRADAMRLIVGMNQLLQHYIPNGVAKYDDTHEPRGFGDNFQKWGARTVLIESGGYPNDPEKQFIRKLNFFIILNGLIDIATDNYKNYSAEDYMSIPENTSKHHDLLIRNLTYQSDTLQYKTDLGINQNQYTLDKGNYYVRGIVADVGDLLESAGYEELDADGLTMTPGKVYEETFETIQDISADHAWDLIQQGYYAVRLENMPEERAHNLPLLVLNEANPPGGGMHLGMAANFFLSKGSRLQYAVINGYLIDLNNKTEREFKQYVR</sequence>
<dbReference type="Pfam" id="PF00246">
    <property type="entry name" value="Peptidase_M14"/>
    <property type="match status" value="1"/>
</dbReference>
<evidence type="ECO:0000256" key="3">
    <source>
        <dbReference type="ARBA" id="ARBA00022670"/>
    </source>
</evidence>
<keyword evidence="3" id="KW-0645">Protease</keyword>
<evidence type="ECO:0000313" key="9">
    <source>
        <dbReference type="EMBL" id="MFB5944411.1"/>
    </source>
</evidence>
<evidence type="ECO:0000259" key="8">
    <source>
        <dbReference type="PROSITE" id="PS52035"/>
    </source>
</evidence>
<keyword evidence="4" id="KW-0378">Hydrolase</keyword>
<protein>
    <submittedName>
        <fullName evidence="9">M14 family zinc carboxypeptidase</fullName>
    </submittedName>
</protein>
<comment type="similarity">
    <text evidence="2 7">Belongs to the peptidase M14 family.</text>
</comment>
<evidence type="ECO:0000256" key="6">
    <source>
        <dbReference type="ARBA" id="ARBA00023049"/>
    </source>
</evidence>
<evidence type="ECO:0000256" key="2">
    <source>
        <dbReference type="ARBA" id="ARBA00005988"/>
    </source>
</evidence>
<evidence type="ECO:0000256" key="1">
    <source>
        <dbReference type="ARBA" id="ARBA00001947"/>
    </source>
</evidence>
<keyword evidence="5" id="KW-0862">Zinc</keyword>
<feature type="active site" description="Proton donor/acceptor" evidence="7">
    <location>
        <position position="300"/>
    </location>
</feature>
<organism evidence="9 10">
    <name type="scientific">Albibacterium profundi</name>
    <dbReference type="NCBI Taxonomy" id="3134906"/>
    <lineage>
        <taxon>Bacteria</taxon>
        <taxon>Pseudomonadati</taxon>
        <taxon>Bacteroidota</taxon>
        <taxon>Sphingobacteriia</taxon>
        <taxon>Sphingobacteriales</taxon>
        <taxon>Sphingobacteriaceae</taxon>
        <taxon>Albibacterium</taxon>
    </lineage>
</organism>
<dbReference type="Gene3D" id="3.40.630.10">
    <property type="entry name" value="Zn peptidases"/>
    <property type="match status" value="1"/>
</dbReference>
<dbReference type="PANTHER" id="PTHR11705">
    <property type="entry name" value="PROTEASE FAMILY M14 CARBOXYPEPTIDASE A,B"/>
    <property type="match status" value="1"/>
</dbReference>
<evidence type="ECO:0000256" key="5">
    <source>
        <dbReference type="ARBA" id="ARBA00022833"/>
    </source>
</evidence>